<evidence type="ECO:0000313" key="2">
    <source>
        <dbReference type="EMBL" id="RKO92361.1"/>
    </source>
</evidence>
<organism evidence="2 3">
    <name type="scientific">Blyttiomyces helicus</name>
    <dbReference type="NCBI Taxonomy" id="388810"/>
    <lineage>
        <taxon>Eukaryota</taxon>
        <taxon>Fungi</taxon>
        <taxon>Fungi incertae sedis</taxon>
        <taxon>Chytridiomycota</taxon>
        <taxon>Chytridiomycota incertae sedis</taxon>
        <taxon>Chytridiomycetes</taxon>
        <taxon>Chytridiomycetes incertae sedis</taxon>
        <taxon>Blyttiomyces</taxon>
    </lineage>
</organism>
<reference evidence="3" key="1">
    <citation type="journal article" date="2018" name="Nat. Microbiol.">
        <title>Leveraging single-cell genomics to expand the fungal tree of life.</title>
        <authorList>
            <person name="Ahrendt S.R."/>
            <person name="Quandt C.A."/>
            <person name="Ciobanu D."/>
            <person name="Clum A."/>
            <person name="Salamov A."/>
            <person name="Andreopoulos B."/>
            <person name="Cheng J.F."/>
            <person name="Woyke T."/>
            <person name="Pelin A."/>
            <person name="Henrissat B."/>
            <person name="Reynolds N.K."/>
            <person name="Benny G.L."/>
            <person name="Smith M.E."/>
            <person name="James T.Y."/>
            <person name="Grigoriev I.V."/>
        </authorList>
    </citation>
    <scope>NUCLEOTIDE SEQUENCE [LARGE SCALE GENOMIC DNA]</scope>
</reference>
<sequence length="952" mass="101221">MFSDTFAFEPAEDEESVVPVTIFKLLCKVPPAYNEPETPNPPETSKLPDEVPVEAGVLLIVKTPANDDVPEVDNVPPINTNQLIPAPPEKTAEPVEIEDDAVVSVTKRTPVAEMAEGVAAPDMLSIPPMFAASLIPKPPDKTTQPVEDEEETVVFVTFAVPEALIFPKVLVPVTESDAVADKLPPTFVSPEIPTTPENTADPDVVDEDAVVFVTDSTPEAEIAARVEEPEIVPGPVTNNDPPMFAAPAIPTPPEITAEPVIVEVDAVVLVIDRIPVTVVAPYDEDPVTVSPPAIFADPPTPIPPETTAAPVADNVEAVVFVIDEIPEAVIAPSVDLPDIGRLPATKVAPPIPSENTADPVMLDVVPVIPTPPEKTADPVETAVVVFEFVRVPVTESAPPMFVAPLIPTPPENTAESLVAEVDDVVFVTDRIPVAVIADCVEAPTTEKELVAERVPPMLAAPEIPTPPENMAEPVEVEEDTVIKEPVAVDVDVFVVVTDKNSMLDALDNEPPMKAAPAVPSPPDNTADSVEMEDDAVVAVTESAPEDKKPPMNVAPAIPTPPENTADPVEVDVDVLVAVIDKMPDAVIAACVEEPVTESDELDKDPHMNVAPATPTPPENTAELVEVDVDTFVAVTDNIPDAVIAACVEEPVIERPPVAESELPMSVEPELPTPPENTAEPVVVEEDAVVDVTDRFPEAVIAACDEVARDRQRTAEPVEVEVDTVDAVTDSMPEAVIDARVDELVIERAPVTETEPPMNMAPEIPTPPANTAEPVDLEVDTVVDVTFKVPDAVIDVCVEVPATFRAPFIYVAPAIPTPPENNPKPVVDEVDVVVDVIDKFPDAVIAVFEEEDEDAVFVIVSAPDAVIEPNVDVPATDRFELTEAFAPTFRLKPMNADLPTPRPPAEIIDPVSVDVVSVVPEHDNAPPRNNDPLTPIPPENTADPIDGEKDAVV</sequence>
<evidence type="ECO:0000313" key="3">
    <source>
        <dbReference type="Proteomes" id="UP000269721"/>
    </source>
</evidence>
<name>A0A4P9WHQ3_9FUNG</name>
<evidence type="ECO:0000256" key="1">
    <source>
        <dbReference type="SAM" id="MobiDB-lite"/>
    </source>
</evidence>
<protein>
    <submittedName>
        <fullName evidence="2">Uncharacterized protein</fullName>
    </submittedName>
</protein>
<keyword evidence="3" id="KW-1185">Reference proteome</keyword>
<dbReference type="Proteomes" id="UP000269721">
    <property type="component" value="Unassembled WGS sequence"/>
</dbReference>
<proteinExistence type="predicted"/>
<accession>A0A4P9WHQ3</accession>
<feature type="region of interest" description="Disordered" evidence="1">
    <location>
        <begin position="919"/>
        <end position="952"/>
    </location>
</feature>
<feature type="region of interest" description="Disordered" evidence="1">
    <location>
        <begin position="68"/>
        <end position="87"/>
    </location>
</feature>
<gene>
    <name evidence="2" type="ORF">BDK51DRAFT_42027</name>
</gene>
<feature type="region of interest" description="Disordered" evidence="1">
    <location>
        <begin position="506"/>
        <end position="528"/>
    </location>
</feature>
<dbReference type="AlphaFoldDB" id="A0A4P9WHQ3"/>
<dbReference type="EMBL" id="KZ994671">
    <property type="protein sequence ID" value="RKO92361.1"/>
    <property type="molecule type" value="Genomic_DNA"/>
</dbReference>